<dbReference type="EMBL" id="JAGIZB010000010">
    <property type="protein sequence ID" value="MBP0445456.1"/>
    <property type="molecule type" value="Genomic_DNA"/>
</dbReference>
<accession>A0ABS4AEP7</accession>
<feature type="compositionally biased region" description="Basic and acidic residues" evidence="1">
    <location>
        <begin position="9"/>
        <end position="39"/>
    </location>
</feature>
<comment type="caution">
    <text evidence="2">The sequence shown here is derived from an EMBL/GenBank/DDBJ whole genome shotgun (WGS) entry which is preliminary data.</text>
</comment>
<reference evidence="2 3" key="1">
    <citation type="submission" date="2021-03" db="EMBL/GenBank/DDBJ databases">
        <authorList>
            <person name="So Y."/>
        </authorList>
    </citation>
    <scope>NUCLEOTIDE SEQUENCE [LARGE SCALE GENOMIC DNA]</scope>
    <source>
        <strain evidence="2 3">SSH11</strain>
    </source>
</reference>
<evidence type="ECO:0000313" key="3">
    <source>
        <dbReference type="Proteomes" id="UP000681594"/>
    </source>
</evidence>
<organism evidence="2 3">
    <name type="scientific">Pararoseomonas baculiformis</name>
    <dbReference type="NCBI Taxonomy" id="2820812"/>
    <lineage>
        <taxon>Bacteria</taxon>
        <taxon>Pseudomonadati</taxon>
        <taxon>Pseudomonadota</taxon>
        <taxon>Alphaproteobacteria</taxon>
        <taxon>Acetobacterales</taxon>
        <taxon>Acetobacteraceae</taxon>
        <taxon>Pararoseomonas</taxon>
    </lineage>
</organism>
<protein>
    <submittedName>
        <fullName evidence="2">Uncharacterized protein</fullName>
    </submittedName>
</protein>
<proteinExistence type="predicted"/>
<gene>
    <name evidence="2" type="ORF">J8J14_11775</name>
</gene>
<feature type="region of interest" description="Disordered" evidence="1">
    <location>
        <begin position="1"/>
        <end position="54"/>
    </location>
</feature>
<keyword evidence="3" id="KW-1185">Reference proteome</keyword>
<dbReference type="RefSeq" id="WP_209379708.1">
    <property type="nucleotide sequence ID" value="NZ_JAGIZB010000010.1"/>
</dbReference>
<dbReference type="Proteomes" id="UP000681594">
    <property type="component" value="Unassembled WGS sequence"/>
</dbReference>
<name>A0ABS4AEP7_9PROT</name>
<sequence>MNENEESEEERRLRLERQRVGPEEEVRKTVRRAEEKMETAEDQAIHPPGATDSR</sequence>
<evidence type="ECO:0000313" key="2">
    <source>
        <dbReference type="EMBL" id="MBP0445456.1"/>
    </source>
</evidence>
<evidence type="ECO:0000256" key="1">
    <source>
        <dbReference type="SAM" id="MobiDB-lite"/>
    </source>
</evidence>